<feature type="domain" description="PTS EIIB type-3" evidence="8">
    <location>
        <begin position="1"/>
        <end position="105"/>
    </location>
</feature>
<dbReference type="AlphaFoldDB" id="A0A2N8PXS9"/>
<proteinExistence type="predicted"/>
<keyword evidence="1" id="KW-0813">Transport</keyword>
<gene>
    <name evidence="10" type="ORF">AUF17_03505</name>
    <name evidence="9" type="ORF">P7D43_00380</name>
</gene>
<keyword evidence="5" id="KW-0598">Phosphotransferase system</keyword>
<accession>A0A2N8PXS9</accession>
<evidence type="ECO:0000256" key="5">
    <source>
        <dbReference type="ARBA" id="ARBA00022683"/>
    </source>
</evidence>
<dbReference type="GeneID" id="69568785"/>
<evidence type="ECO:0000256" key="3">
    <source>
        <dbReference type="ARBA" id="ARBA00022597"/>
    </source>
</evidence>
<dbReference type="PROSITE" id="PS51100">
    <property type="entry name" value="PTS_EIIB_TYPE_3"/>
    <property type="match status" value="1"/>
</dbReference>
<evidence type="ECO:0000256" key="4">
    <source>
        <dbReference type="ARBA" id="ARBA00022679"/>
    </source>
</evidence>
<dbReference type="CDD" id="cd05564">
    <property type="entry name" value="PTS_IIB_chitobiose_lichenan"/>
    <property type="match status" value="1"/>
</dbReference>
<sequence length="108" mass="11972">MANILLCCNEGMSTSFLVKKMQQVADDNGLKVKIWAVSEPKVDTESKSADIVLLGPQIAFMRDTIAERLGTRIPVQAINAEDFGRLNASKILKEGLLLIRENRAKQDK</sequence>
<dbReference type="PANTHER" id="PTHR34581">
    <property type="entry name" value="PTS SYSTEM N,N'-DIACETYLCHITOBIOSE-SPECIFIC EIIB COMPONENT"/>
    <property type="match status" value="1"/>
</dbReference>
<protein>
    <submittedName>
        <fullName evidence="10">PTS sugar transporter subunit IIB</fullName>
    </submittedName>
</protein>
<feature type="modified residue" description="Phosphocysteine; by EIIA" evidence="7">
    <location>
        <position position="8"/>
    </location>
</feature>
<dbReference type="InterPro" id="IPR013012">
    <property type="entry name" value="PTS_EIIB_3"/>
</dbReference>
<evidence type="ECO:0000256" key="6">
    <source>
        <dbReference type="ARBA" id="ARBA00022777"/>
    </source>
</evidence>
<dbReference type="EMBL" id="PDXQ01000001">
    <property type="protein sequence ID" value="TRZ33193.1"/>
    <property type="molecule type" value="Genomic_DNA"/>
</dbReference>
<keyword evidence="4" id="KW-0808">Transferase</keyword>
<reference evidence="9" key="2">
    <citation type="submission" date="2023-03" db="EMBL/GenBank/DDBJ databases">
        <authorList>
            <person name="Shen W."/>
            <person name="Cai J."/>
        </authorList>
    </citation>
    <scope>NUCLEOTIDE SEQUENCE</scope>
    <source>
        <strain evidence="9">P33-2</strain>
    </source>
</reference>
<dbReference type="GO" id="GO:0016301">
    <property type="term" value="F:kinase activity"/>
    <property type="evidence" value="ECO:0007669"/>
    <property type="project" value="UniProtKB-KW"/>
</dbReference>
<dbReference type="GO" id="GO:0009401">
    <property type="term" value="P:phosphoenolpyruvate-dependent sugar phosphotransferase system"/>
    <property type="evidence" value="ECO:0007669"/>
    <property type="project" value="UniProtKB-KW"/>
</dbReference>
<dbReference type="SUPFAM" id="SSF52794">
    <property type="entry name" value="PTS system IIB component-like"/>
    <property type="match status" value="1"/>
</dbReference>
<dbReference type="InterPro" id="IPR036095">
    <property type="entry name" value="PTS_EIIB-like_sf"/>
</dbReference>
<reference evidence="10 11" key="1">
    <citation type="submission" date="2017-10" db="EMBL/GenBank/DDBJ databases">
        <title>FDA dAtabase for Regulatory Grade micrObial Sequences (FDA-ARGOS): Supporting development and validation of Infectious Disease Dx tests.</title>
        <authorList>
            <person name="Campos J."/>
            <person name="Goldberg B."/>
            <person name="Tallon L.J."/>
            <person name="Sadzewicz L."/>
            <person name="Sengamalay N."/>
            <person name="Ott S."/>
            <person name="Godinez A."/>
            <person name="Nagaraj S."/>
            <person name="Vyas G."/>
            <person name="Aluvathingal J."/>
            <person name="Nadendla S."/>
            <person name="Geyer C."/>
            <person name="Nandy P."/>
            <person name="Hobson J."/>
            <person name="Sichtig H."/>
        </authorList>
    </citation>
    <scope>NUCLEOTIDE SEQUENCE [LARGE SCALE GENOMIC DNA]</scope>
    <source>
        <strain evidence="10 11">FDAARGOS_185</strain>
    </source>
</reference>
<keyword evidence="6" id="KW-0418">Kinase</keyword>
<dbReference type="EMBL" id="JARPWH010000001">
    <property type="protein sequence ID" value="MDT2400810.1"/>
    <property type="molecule type" value="Genomic_DNA"/>
</dbReference>
<dbReference type="Proteomes" id="UP001260773">
    <property type="component" value="Unassembled WGS sequence"/>
</dbReference>
<dbReference type="Proteomes" id="UP000316316">
    <property type="component" value="Unassembled WGS sequence"/>
</dbReference>
<evidence type="ECO:0000259" key="8">
    <source>
        <dbReference type="PROSITE" id="PS51100"/>
    </source>
</evidence>
<dbReference type="PANTHER" id="PTHR34581:SF2">
    <property type="entry name" value="PTS SYSTEM N,N'-DIACETYLCHITOBIOSE-SPECIFIC EIIB COMPONENT"/>
    <property type="match status" value="1"/>
</dbReference>
<dbReference type="InterPro" id="IPR051819">
    <property type="entry name" value="PTS_sugar-specific_EIIB"/>
</dbReference>
<evidence type="ECO:0000313" key="11">
    <source>
        <dbReference type="Proteomes" id="UP000316316"/>
    </source>
</evidence>
<evidence type="ECO:0000256" key="2">
    <source>
        <dbReference type="ARBA" id="ARBA00022553"/>
    </source>
</evidence>
<keyword evidence="3 10" id="KW-0762">Sugar transport</keyword>
<name>A0A2N8PXS9_ENTAV</name>
<comment type="caution">
    <text evidence="10">The sequence shown here is derived from an EMBL/GenBank/DDBJ whole genome shotgun (WGS) entry which is preliminary data.</text>
</comment>
<evidence type="ECO:0000313" key="9">
    <source>
        <dbReference type="EMBL" id="MDT2400810.1"/>
    </source>
</evidence>
<evidence type="ECO:0000256" key="7">
    <source>
        <dbReference type="PROSITE-ProRule" id="PRU00423"/>
    </source>
</evidence>
<evidence type="ECO:0000313" key="10">
    <source>
        <dbReference type="EMBL" id="TRZ33193.1"/>
    </source>
</evidence>
<dbReference type="Pfam" id="PF02302">
    <property type="entry name" value="PTS_IIB"/>
    <property type="match status" value="1"/>
</dbReference>
<evidence type="ECO:0000256" key="1">
    <source>
        <dbReference type="ARBA" id="ARBA00022448"/>
    </source>
</evidence>
<organism evidence="10 11">
    <name type="scientific">Enterococcus avium</name>
    <name type="common">Streptococcus avium</name>
    <dbReference type="NCBI Taxonomy" id="33945"/>
    <lineage>
        <taxon>Bacteria</taxon>
        <taxon>Bacillati</taxon>
        <taxon>Bacillota</taxon>
        <taxon>Bacilli</taxon>
        <taxon>Lactobacillales</taxon>
        <taxon>Enterococcaceae</taxon>
        <taxon>Enterococcus</taxon>
    </lineage>
</organism>
<dbReference type="GO" id="GO:0008982">
    <property type="term" value="F:protein-N(PI)-phosphohistidine-sugar phosphotransferase activity"/>
    <property type="evidence" value="ECO:0007669"/>
    <property type="project" value="InterPro"/>
</dbReference>
<keyword evidence="2" id="KW-0597">Phosphoprotein</keyword>
<dbReference type="Gene3D" id="3.40.50.2300">
    <property type="match status" value="1"/>
</dbReference>
<dbReference type="InterPro" id="IPR003501">
    <property type="entry name" value="PTS_EIIB_2/3"/>
</dbReference>
<dbReference type="RefSeq" id="WP_048721174.1">
    <property type="nucleotide sequence ID" value="NZ_CAAKNX010000141.1"/>
</dbReference>